<reference evidence="1 2" key="1">
    <citation type="submission" date="2020-12" db="EMBL/GenBank/DDBJ databases">
        <authorList>
            <person name="Awala S.I."/>
            <person name="Gwak J.-H."/>
            <person name="Kim S.-J."/>
            <person name="Rhee S.-K."/>
        </authorList>
    </citation>
    <scope>NUCLEOTIDE SEQUENCE [LARGE SCALE GENOMIC DNA]</scope>
    <source>
        <strain evidence="1 2">IT5</strain>
    </source>
</reference>
<evidence type="ECO:0000313" key="2">
    <source>
        <dbReference type="Proteomes" id="UP000663088"/>
    </source>
</evidence>
<dbReference type="Proteomes" id="UP000663088">
    <property type="component" value="Chromosome"/>
</dbReference>
<proteinExistence type="predicted"/>
<evidence type="ECO:0000313" key="1">
    <source>
        <dbReference type="EMBL" id="QSR86088.1"/>
    </source>
</evidence>
<organism evidence="1 2">
    <name type="scientific">Candidatus Methylacidiphilum infernorum</name>
    <dbReference type="NCBI Taxonomy" id="511746"/>
    <lineage>
        <taxon>Bacteria</taxon>
        <taxon>Pseudomonadati</taxon>
        <taxon>Verrucomicrobiota</taxon>
        <taxon>Methylacidiphilae</taxon>
        <taxon>Methylacidiphilales</taxon>
        <taxon>Methylacidiphilaceae</taxon>
        <taxon>Methylacidiphilum (ex Ratnadevi et al. 2023)</taxon>
    </lineage>
</organism>
<protein>
    <submittedName>
        <fullName evidence="1">Uncharacterized protein</fullName>
    </submittedName>
</protein>
<keyword evidence="2" id="KW-1185">Reference proteome</keyword>
<sequence length="61" mass="7449">MAMYQRHFASSIHALRLSLESWLKKLKRQLEQPWASQFGTIARWEEHWRDIGEWPEEEIPN</sequence>
<gene>
    <name evidence="1" type="ORF">EM20IM_06125</name>
</gene>
<name>A0ABX7PTT2_9BACT</name>
<dbReference type="RefSeq" id="WP_206844278.1">
    <property type="nucleotide sequence ID" value="NZ_CP065956.1"/>
</dbReference>
<dbReference type="EMBL" id="CP065956">
    <property type="protein sequence ID" value="QSR86088.1"/>
    <property type="molecule type" value="Genomic_DNA"/>
</dbReference>
<accession>A0ABX7PTT2</accession>